<evidence type="ECO:0000313" key="3">
    <source>
        <dbReference type="EMBL" id="ADM41182.1"/>
    </source>
</evidence>
<dbReference type="EMBL" id="CP002154">
    <property type="protein sequence ID" value="ADM41182.1"/>
    <property type="molecule type" value="Genomic_DNA"/>
</dbReference>
<feature type="region of interest" description="Disordered" evidence="1">
    <location>
        <begin position="67"/>
        <end position="105"/>
    </location>
</feature>
<dbReference type="Proteomes" id="UP000002230">
    <property type="component" value="Chromosome"/>
</dbReference>
<keyword evidence="2" id="KW-0812">Transmembrane</keyword>
<feature type="compositionally biased region" description="Polar residues" evidence="1">
    <location>
        <begin position="67"/>
        <end position="77"/>
    </location>
</feature>
<dbReference type="KEGG" id="etd:ETAF_1063"/>
<protein>
    <submittedName>
        <fullName evidence="3">Uncharacterized protein</fullName>
    </submittedName>
</protein>
<name>A0A0H3DTA7_EDWTF</name>
<dbReference type="AlphaFoldDB" id="A0A0H3DTA7"/>
<evidence type="ECO:0000256" key="2">
    <source>
        <dbReference type="SAM" id="Phobius"/>
    </source>
</evidence>
<feature type="transmembrane region" description="Helical" evidence="2">
    <location>
        <begin position="207"/>
        <end position="224"/>
    </location>
</feature>
<reference evidence="4" key="1">
    <citation type="submission" date="2010-08" db="EMBL/GenBank/DDBJ databases">
        <title>Genome comparisons of Edwardsiella bacteria analysed using deep sequencing technology.</title>
        <authorList>
            <person name="van Soest J.J."/>
            <person name="Henkel C.V."/>
            <person name="Jansen H.J."/>
            <person name="van den Hondel C.A.M.J.J."/>
            <person name="Bloemberg G.V."/>
            <person name="Meijer A.H."/>
            <person name="Spaink H.P."/>
        </authorList>
    </citation>
    <scope>NUCLEOTIDE SEQUENCE [LARGE SCALE GENOMIC DNA]</scope>
    <source>
        <strain evidence="4">FL6-60</strain>
    </source>
</reference>
<organism evidence="3 4">
    <name type="scientific">Edwardsiella tarda (strain FL6-60)</name>
    <dbReference type="NCBI Taxonomy" id="718251"/>
    <lineage>
        <taxon>Bacteria</taxon>
        <taxon>Pseudomonadati</taxon>
        <taxon>Pseudomonadota</taxon>
        <taxon>Gammaproteobacteria</taxon>
        <taxon>Enterobacterales</taxon>
        <taxon>Hafniaceae</taxon>
        <taxon>Edwardsiella</taxon>
    </lineage>
</organism>
<feature type="region of interest" description="Disordered" evidence="1">
    <location>
        <begin position="1"/>
        <end position="20"/>
    </location>
</feature>
<evidence type="ECO:0000256" key="1">
    <source>
        <dbReference type="SAM" id="MobiDB-lite"/>
    </source>
</evidence>
<keyword evidence="2" id="KW-0472">Membrane</keyword>
<keyword evidence="2" id="KW-1133">Transmembrane helix</keyword>
<reference evidence="3 4" key="2">
    <citation type="journal article" date="2011" name="BMC Immunol.">
        <title>Comparison of static immersion and intravenous injection systems for exposure of zebrafish embryos to the natural pathogen Edwardsiella tarda.</title>
        <authorList>
            <person name="van Soest J.J."/>
            <person name="Stockhammer O.W."/>
            <person name="Ordas A."/>
            <person name="Bloemberg G.V."/>
            <person name="Spaink H.P."/>
            <person name="Meijer A.H."/>
        </authorList>
    </citation>
    <scope>NUCLEOTIDE SEQUENCE [LARGE SCALE GENOMIC DNA]</scope>
    <source>
        <strain evidence="3 4">FL6-60</strain>
    </source>
</reference>
<proteinExistence type="predicted"/>
<sequence length="225" mass="23780">MALGPIDMAGGMSPQAHGGGQLSAELLDARIERLLQVLNRGDLTPAQRENTLRALTALQRERTLLQAFSQSEPSSATAAGRESPLTSAQRGAAAMATASTGQPVSRVTLGEHGRMLSEMANVERALEVKEGADKLFSSLGKSTLQADPLRSPLENQVIVTSQLVVPPEGAEDDPPPVTSVLNPQPVFGFIPAQWIPGSVRAQARSPATLLLIGIVILLMVIVLIW</sequence>
<gene>
    <name evidence="3" type="ordered locus">ETAF_1063</name>
</gene>
<dbReference type="HOGENOM" id="CLU_1228332_0_0_6"/>
<keyword evidence="4" id="KW-1185">Reference proteome</keyword>
<accession>A0A0H3DTA7</accession>
<evidence type="ECO:0000313" key="4">
    <source>
        <dbReference type="Proteomes" id="UP000002230"/>
    </source>
</evidence>
<dbReference type="PATRIC" id="fig|718251.5.peg.1094"/>